<keyword evidence="2" id="KW-1185">Reference proteome</keyword>
<evidence type="ECO:0000313" key="1">
    <source>
        <dbReference type="EMBL" id="CAL4125625.1"/>
    </source>
</evidence>
<comment type="caution">
    <text evidence="1">The sequence shown here is derived from an EMBL/GenBank/DDBJ whole genome shotgun (WGS) entry which is preliminary data.</text>
</comment>
<gene>
    <name evidence="1" type="ORF">MNOR_LOCUS25257</name>
</gene>
<feature type="non-terminal residue" evidence="1">
    <location>
        <position position="121"/>
    </location>
</feature>
<protein>
    <submittedName>
        <fullName evidence="1">Uncharacterized protein</fullName>
    </submittedName>
</protein>
<reference evidence="1 2" key="1">
    <citation type="submission" date="2024-05" db="EMBL/GenBank/DDBJ databases">
        <authorList>
            <person name="Wallberg A."/>
        </authorList>
    </citation>
    <scope>NUCLEOTIDE SEQUENCE [LARGE SCALE GENOMIC DNA]</scope>
</reference>
<dbReference type="Proteomes" id="UP001497623">
    <property type="component" value="Unassembled WGS sequence"/>
</dbReference>
<dbReference type="AlphaFoldDB" id="A0AAV2RIX1"/>
<name>A0AAV2RIX1_MEGNR</name>
<sequence length="121" mass="13267">MAPVVFAAFPRTLSPCVRYNRNYTSLLWAHGSNGAAASGGLVRIKSTAATLSDDEGPTIMEPQPEAGKKKDRLDLTFNDYESAFRSKTTKEILRSLFVFQMCSIEPLVTHNMKVRVEAAAG</sequence>
<evidence type="ECO:0000313" key="2">
    <source>
        <dbReference type="Proteomes" id="UP001497623"/>
    </source>
</evidence>
<accession>A0AAV2RIX1</accession>
<proteinExistence type="predicted"/>
<dbReference type="EMBL" id="CAXKWB010023915">
    <property type="protein sequence ID" value="CAL4125625.1"/>
    <property type="molecule type" value="Genomic_DNA"/>
</dbReference>
<organism evidence="1 2">
    <name type="scientific">Meganyctiphanes norvegica</name>
    <name type="common">Northern krill</name>
    <name type="synonym">Thysanopoda norvegica</name>
    <dbReference type="NCBI Taxonomy" id="48144"/>
    <lineage>
        <taxon>Eukaryota</taxon>
        <taxon>Metazoa</taxon>
        <taxon>Ecdysozoa</taxon>
        <taxon>Arthropoda</taxon>
        <taxon>Crustacea</taxon>
        <taxon>Multicrustacea</taxon>
        <taxon>Malacostraca</taxon>
        <taxon>Eumalacostraca</taxon>
        <taxon>Eucarida</taxon>
        <taxon>Euphausiacea</taxon>
        <taxon>Euphausiidae</taxon>
        <taxon>Meganyctiphanes</taxon>
    </lineage>
</organism>